<evidence type="ECO:0000313" key="3">
    <source>
        <dbReference type="EMBL" id="APO77073.1"/>
    </source>
</evidence>
<dbReference type="EMBL" id="CP017242">
    <property type="protein sequence ID" value="APO77073.1"/>
    <property type="molecule type" value="Genomic_DNA"/>
</dbReference>
<geneLocation type="plasmid" evidence="4">
    <name>prsp8c3a</name>
</geneLocation>
<keyword evidence="3" id="KW-0614">Plasmid</keyword>
<gene>
    <name evidence="3" type="ORF">AM571_PA00187</name>
</gene>
<evidence type="ECO:0000256" key="1">
    <source>
        <dbReference type="SAM" id="Phobius"/>
    </source>
</evidence>
<evidence type="ECO:0000313" key="4">
    <source>
        <dbReference type="Proteomes" id="UP000185109"/>
    </source>
</evidence>
<organism evidence="3 4">
    <name type="scientific">Rhizobium etli 8C-3</name>
    <dbReference type="NCBI Taxonomy" id="538025"/>
    <lineage>
        <taxon>Bacteria</taxon>
        <taxon>Pseudomonadati</taxon>
        <taxon>Pseudomonadota</taxon>
        <taxon>Alphaproteobacteria</taxon>
        <taxon>Hyphomicrobiales</taxon>
        <taxon>Rhizobiaceae</taxon>
        <taxon>Rhizobium/Agrobacterium group</taxon>
        <taxon>Rhizobium</taxon>
    </lineage>
</organism>
<keyword evidence="1" id="KW-0472">Membrane</keyword>
<feature type="domain" description="DUF1468" evidence="2">
    <location>
        <begin position="13"/>
        <end position="143"/>
    </location>
</feature>
<evidence type="ECO:0000259" key="2">
    <source>
        <dbReference type="Pfam" id="PF07331"/>
    </source>
</evidence>
<reference evidence="3 4" key="1">
    <citation type="submission" date="2016-09" db="EMBL/GenBank/DDBJ databases">
        <title>The complete genome sequences of Rhizobium gallicum, symbiovars gallicum and phaseoli, symbionts associated to common bean (Phaseolus vulgaris).</title>
        <authorList>
            <person name="Bustos P."/>
            <person name="Santamaria R.I."/>
            <person name="Perez-Carrascal O.M."/>
            <person name="Juarez S."/>
            <person name="Lozano L."/>
            <person name="Martinez-Flores I."/>
            <person name="Martinez-Romero E."/>
            <person name="Cevallos M."/>
            <person name="Romero D."/>
            <person name="Davila G."/>
            <person name="Gonzalez V."/>
        </authorList>
    </citation>
    <scope>NUCLEOTIDE SEQUENCE [LARGE SCALE GENOMIC DNA]</scope>
    <source>
        <strain evidence="3 4">8C-3</strain>
        <plasmid evidence="4">Plasmid prsp8c3a</plasmid>
    </source>
</reference>
<name>A0A1L5PAG0_RHIET</name>
<keyword evidence="1" id="KW-0812">Transmembrane</keyword>
<feature type="transmembrane region" description="Helical" evidence="1">
    <location>
        <begin position="46"/>
        <end position="67"/>
    </location>
</feature>
<keyword evidence="1" id="KW-1133">Transmembrane helix</keyword>
<proteinExistence type="predicted"/>
<feature type="transmembrane region" description="Helical" evidence="1">
    <location>
        <begin position="12"/>
        <end position="34"/>
    </location>
</feature>
<protein>
    <submittedName>
        <fullName evidence="3">TctB family tripartite tricarboxylate transporter protein</fullName>
    </submittedName>
</protein>
<dbReference type="AlphaFoldDB" id="A0A1L5PAG0"/>
<feature type="transmembrane region" description="Helical" evidence="1">
    <location>
        <begin position="74"/>
        <end position="91"/>
    </location>
</feature>
<sequence length="154" mass="16047">MKARSPDFSNFVCGGFFVIVGLLFTFGSVGLGIGTSVGMGPGYFPLFLSIALILIGIAVLGSAFGSASARPSALAWRGVLFILPAPLVFGLTVRGLGFVPALFITAFLATFASTTMRLPAAVLLSVALTVFSTLVFSYVLGLPYALFGSWLPRL</sequence>
<dbReference type="RefSeq" id="WP_074063523.1">
    <property type="nucleotide sequence ID" value="NZ_CP017242.1"/>
</dbReference>
<dbReference type="InterPro" id="IPR009936">
    <property type="entry name" value="DUF1468"/>
</dbReference>
<dbReference type="Pfam" id="PF07331">
    <property type="entry name" value="TctB"/>
    <property type="match status" value="1"/>
</dbReference>
<accession>A0A1L5PAG0</accession>
<feature type="transmembrane region" description="Helical" evidence="1">
    <location>
        <begin position="97"/>
        <end position="114"/>
    </location>
</feature>
<feature type="transmembrane region" description="Helical" evidence="1">
    <location>
        <begin position="121"/>
        <end position="147"/>
    </location>
</feature>
<dbReference type="Proteomes" id="UP000185109">
    <property type="component" value="Plasmid pRsp8C3a"/>
</dbReference>